<dbReference type="PANTHER" id="PTHR46637:SF1">
    <property type="entry name" value="BLL5188 PROTEIN"/>
    <property type="match status" value="1"/>
</dbReference>
<evidence type="ECO:0000259" key="1">
    <source>
        <dbReference type="Pfam" id="PF13340"/>
    </source>
</evidence>
<protein>
    <submittedName>
        <fullName evidence="2">Transposase</fullName>
    </submittedName>
</protein>
<comment type="caution">
    <text evidence="2">The sequence shown here is derived from an EMBL/GenBank/DDBJ whole genome shotgun (WGS) entry which is preliminary data.</text>
</comment>
<dbReference type="InterPro" id="IPR052909">
    <property type="entry name" value="Transposase_6_like"/>
</dbReference>
<dbReference type="RefSeq" id="WP_147238099.1">
    <property type="nucleotide sequence ID" value="NZ_VOQS01000005.1"/>
</dbReference>
<organism evidence="2 3">
    <name type="scientific">Paraburkholderia azotifigens</name>
    <dbReference type="NCBI Taxonomy" id="2057004"/>
    <lineage>
        <taxon>Bacteria</taxon>
        <taxon>Pseudomonadati</taxon>
        <taxon>Pseudomonadota</taxon>
        <taxon>Betaproteobacteria</taxon>
        <taxon>Burkholderiales</taxon>
        <taxon>Burkholderiaceae</taxon>
        <taxon>Paraburkholderia</taxon>
    </lineage>
</organism>
<evidence type="ECO:0000313" key="3">
    <source>
        <dbReference type="Proteomes" id="UP000321776"/>
    </source>
</evidence>
<evidence type="ECO:0000313" key="2">
    <source>
        <dbReference type="EMBL" id="TXC80633.1"/>
    </source>
</evidence>
<dbReference type="Pfam" id="PF13340">
    <property type="entry name" value="DUF4096"/>
    <property type="match status" value="1"/>
</dbReference>
<reference evidence="2 3" key="1">
    <citation type="journal article" date="2018" name="Int. J. Syst. Evol. Microbiol.">
        <title>Paraburkholderia azotifigens sp. nov., a nitrogen-fixing bacterium isolated from paddy soil.</title>
        <authorList>
            <person name="Choi G.M."/>
            <person name="Im W.T."/>
        </authorList>
    </citation>
    <scope>NUCLEOTIDE SEQUENCE [LARGE SCALE GENOMIC DNA]</scope>
    <source>
        <strain evidence="2 3">NF 2-5-3</strain>
    </source>
</reference>
<feature type="domain" description="Insertion element IS402-like" evidence="1">
    <location>
        <begin position="6"/>
        <end position="82"/>
    </location>
</feature>
<accession>A0A5C6V5V9</accession>
<gene>
    <name evidence="2" type="ORF">FRZ40_41005</name>
</gene>
<proteinExistence type="predicted"/>
<dbReference type="InterPro" id="IPR025161">
    <property type="entry name" value="IS402-like_dom"/>
</dbReference>
<dbReference type="PANTHER" id="PTHR46637">
    <property type="entry name" value="TIS1421-TRANSPOSASE PROTEIN A"/>
    <property type="match status" value="1"/>
</dbReference>
<dbReference type="EMBL" id="VOQS01000005">
    <property type="protein sequence ID" value="TXC80633.1"/>
    <property type="molecule type" value="Genomic_DNA"/>
</dbReference>
<dbReference type="AlphaFoldDB" id="A0A5C6V5V9"/>
<name>A0A5C6V5V9_9BURK</name>
<dbReference type="Proteomes" id="UP000321776">
    <property type="component" value="Unassembled WGS sequence"/>
</dbReference>
<sequence>MQFEELSNEEWLLIAPTLCAPPPAGMLKRGRPRIRPRVLANAVLWVLTTGESWARLPAHYPSQPTCRCRFEEWRLDGKLAEMIRILSDRGRCFSYVPDMPRSVPKAKPKREARAMEERGLPRVVWRSQASWQTSTADAGVRFAHAEPEHTAIAEIEAVASGPLRGRHTQNRAFWMGLAAKGTRVPNERGYVVYVAADSVPDAMFRGWTEITRNGRRVARSGLVGPKFGAPEAAMQCALAWARRWIEQHGVRFEFELLHRAAD</sequence>